<evidence type="ECO:0000313" key="2">
    <source>
        <dbReference type="EMBL" id="KAF4647353.1"/>
    </source>
</evidence>
<sequence>MMKGRTRQTSNCHRSTQSRARRRAIQRAHQRETWARRQRLEDDLLSELQSLEDTGIKSHASWAAEQMANMSDGSSVPQFAMWFTPSGPPTKLQAQLQQELQEVTENIIRSPAGSKIKDWIDSPEEQQCAAKELWDYLEPFLIEASDTLASR</sequence>
<dbReference type="EMBL" id="JAAPAO010002677">
    <property type="protein sequence ID" value="KAF4647353.1"/>
    <property type="molecule type" value="Genomic_DNA"/>
</dbReference>
<gene>
    <name evidence="2" type="ORF">FOL47_004710</name>
</gene>
<protein>
    <submittedName>
        <fullName evidence="2">Uncharacterized protein</fullName>
    </submittedName>
</protein>
<comment type="caution">
    <text evidence="2">The sequence shown here is derived from an EMBL/GenBank/DDBJ whole genome shotgun (WGS) entry which is preliminary data.</text>
</comment>
<evidence type="ECO:0000256" key="1">
    <source>
        <dbReference type="SAM" id="MobiDB-lite"/>
    </source>
</evidence>
<dbReference type="AlphaFoldDB" id="A0A7J6KJ96"/>
<feature type="region of interest" description="Disordered" evidence="1">
    <location>
        <begin position="1"/>
        <end position="33"/>
    </location>
</feature>
<proteinExistence type="predicted"/>
<reference evidence="2 3" key="1">
    <citation type="submission" date="2020-04" db="EMBL/GenBank/DDBJ databases">
        <title>Perkinsus chesapeaki whole genome sequence.</title>
        <authorList>
            <person name="Bogema D.R."/>
        </authorList>
    </citation>
    <scope>NUCLEOTIDE SEQUENCE [LARGE SCALE GENOMIC DNA]</scope>
    <source>
        <strain evidence="2">ATCC PRA-425</strain>
    </source>
</reference>
<keyword evidence="3" id="KW-1185">Reference proteome</keyword>
<feature type="compositionally biased region" description="Basic residues" evidence="1">
    <location>
        <begin position="19"/>
        <end position="28"/>
    </location>
</feature>
<dbReference type="Proteomes" id="UP000591131">
    <property type="component" value="Unassembled WGS sequence"/>
</dbReference>
<organism evidence="2 3">
    <name type="scientific">Perkinsus chesapeaki</name>
    <name type="common">Clam parasite</name>
    <name type="synonym">Perkinsus andrewsi</name>
    <dbReference type="NCBI Taxonomy" id="330153"/>
    <lineage>
        <taxon>Eukaryota</taxon>
        <taxon>Sar</taxon>
        <taxon>Alveolata</taxon>
        <taxon>Perkinsozoa</taxon>
        <taxon>Perkinsea</taxon>
        <taxon>Perkinsida</taxon>
        <taxon>Perkinsidae</taxon>
        <taxon>Perkinsus</taxon>
    </lineage>
</organism>
<name>A0A7J6KJ96_PERCH</name>
<accession>A0A7J6KJ96</accession>
<evidence type="ECO:0000313" key="3">
    <source>
        <dbReference type="Proteomes" id="UP000591131"/>
    </source>
</evidence>
<feature type="non-terminal residue" evidence="2">
    <location>
        <position position="151"/>
    </location>
</feature>